<organism evidence="1 2">
    <name type="scientific">Tetranychus urticae</name>
    <name type="common">Two-spotted spider mite</name>
    <dbReference type="NCBI Taxonomy" id="32264"/>
    <lineage>
        <taxon>Eukaryota</taxon>
        <taxon>Metazoa</taxon>
        <taxon>Ecdysozoa</taxon>
        <taxon>Arthropoda</taxon>
        <taxon>Chelicerata</taxon>
        <taxon>Arachnida</taxon>
        <taxon>Acari</taxon>
        <taxon>Acariformes</taxon>
        <taxon>Trombidiformes</taxon>
        <taxon>Prostigmata</taxon>
        <taxon>Eleutherengona</taxon>
        <taxon>Raphignathae</taxon>
        <taxon>Tetranychoidea</taxon>
        <taxon>Tetranychidae</taxon>
        <taxon>Tetranychus</taxon>
    </lineage>
</organism>
<keyword evidence="2" id="KW-1185">Reference proteome</keyword>
<dbReference type="AlphaFoldDB" id="T1KA12"/>
<evidence type="ECO:0000313" key="1">
    <source>
        <dbReference type="EnsemblMetazoa" id="tetur07g06890.1"/>
    </source>
</evidence>
<dbReference type="EMBL" id="CAEY01001893">
    <property type="status" value="NOT_ANNOTATED_CDS"/>
    <property type="molecule type" value="Genomic_DNA"/>
</dbReference>
<proteinExistence type="predicted"/>
<dbReference type="STRING" id="32264.T1KA12"/>
<dbReference type="InterPro" id="IPR052613">
    <property type="entry name" value="LicD_transferase"/>
</dbReference>
<accession>T1KA12</accession>
<dbReference type="Proteomes" id="UP000015104">
    <property type="component" value="Unassembled WGS sequence"/>
</dbReference>
<reference evidence="2" key="1">
    <citation type="submission" date="2011-08" db="EMBL/GenBank/DDBJ databases">
        <authorList>
            <person name="Rombauts S."/>
        </authorList>
    </citation>
    <scope>NUCLEOTIDE SEQUENCE</scope>
    <source>
        <strain evidence="2">London</strain>
    </source>
</reference>
<reference evidence="1" key="2">
    <citation type="submission" date="2015-06" db="UniProtKB">
        <authorList>
            <consortium name="EnsemblMetazoa"/>
        </authorList>
    </citation>
    <scope>IDENTIFICATION</scope>
</reference>
<dbReference type="PANTHER" id="PTHR13627">
    <property type="entry name" value="FUKUTIN RELATED PROTEIN"/>
    <property type="match status" value="1"/>
</dbReference>
<dbReference type="PANTHER" id="PTHR13627:SF32">
    <property type="entry name" value="AGAP006029-PA"/>
    <property type="match status" value="1"/>
</dbReference>
<dbReference type="EnsemblMetazoa" id="tetur07g06890.1">
    <property type="protein sequence ID" value="tetur07g06890.1"/>
    <property type="gene ID" value="tetur07g06890"/>
</dbReference>
<dbReference type="HOGENOM" id="CLU_092190_0_0_1"/>
<dbReference type="eggNOG" id="ENOG502RZAW">
    <property type="taxonomic scope" value="Eukaryota"/>
</dbReference>
<name>T1KA12_TETUR</name>
<protein>
    <submittedName>
        <fullName evidence="1">Uncharacterized protein</fullName>
    </submittedName>
</protein>
<evidence type="ECO:0000313" key="2">
    <source>
        <dbReference type="Proteomes" id="UP000015104"/>
    </source>
</evidence>
<sequence length="146" mass="17255">MGTVLPWVNYLEICTINDELSRMDEAFIFRIFKSQHLRMSYISSEGVYLVHDETVNEPEIKLVLFEKDSVTSQYRRVGWRNRLVPPNSCAAIHCFPPMLIEKPLPVSTLLNIEISVPREKEEIQKYLFPDDWWKDIEPEKCKTENH</sequence>